<proteinExistence type="predicted"/>
<protein>
    <submittedName>
        <fullName evidence="4">G_PROTEIN_RECEP_F1_2 domain-containing protein</fullName>
    </submittedName>
</protein>
<keyword evidence="1" id="KW-0812">Transmembrane</keyword>
<dbReference type="PANTHER" id="PTHR23360">
    <property type="entry name" value="G-PROTEIN COUPLED RECEPTORS FAMILY 1 PROFILE DOMAIN-CONTAINING PROTEIN-RELATED"/>
    <property type="match status" value="1"/>
</dbReference>
<keyword evidence="1" id="KW-1133">Transmembrane helix</keyword>
<dbReference type="Proteomes" id="UP000050761">
    <property type="component" value="Unassembled WGS sequence"/>
</dbReference>
<organism evidence="3 4">
    <name type="scientific">Heligmosomoides polygyrus</name>
    <name type="common">Parasitic roundworm</name>
    <dbReference type="NCBI Taxonomy" id="6339"/>
    <lineage>
        <taxon>Eukaryota</taxon>
        <taxon>Metazoa</taxon>
        <taxon>Ecdysozoa</taxon>
        <taxon>Nematoda</taxon>
        <taxon>Chromadorea</taxon>
        <taxon>Rhabditida</taxon>
        <taxon>Rhabditina</taxon>
        <taxon>Rhabditomorpha</taxon>
        <taxon>Strongyloidea</taxon>
        <taxon>Heligmosomidae</taxon>
        <taxon>Heligmosomoides</taxon>
    </lineage>
</organism>
<dbReference type="SUPFAM" id="SSF81321">
    <property type="entry name" value="Family A G protein-coupled receptor-like"/>
    <property type="match status" value="1"/>
</dbReference>
<dbReference type="AlphaFoldDB" id="A0A183GNE7"/>
<keyword evidence="1" id="KW-0472">Membrane</keyword>
<sequence length="160" mass="17995">MKPQTLALMKMDMFIFSAEGFLILIVNIPLVLAILFLRRFRERKEFLLIAGLCAGDLIFTFGYMAMSIRRIIELQSGSEGNGTITRAECVKGASFTVFFLGSGVVGEMTLFSSIDRLLATVFPVWHFKQQVLYAVIMCSIPLAICVGFTMLNYYLVMTYV</sequence>
<feature type="transmembrane region" description="Helical" evidence="1">
    <location>
        <begin position="131"/>
        <end position="155"/>
    </location>
</feature>
<evidence type="ECO:0000256" key="1">
    <source>
        <dbReference type="SAM" id="Phobius"/>
    </source>
</evidence>
<evidence type="ECO:0000313" key="4">
    <source>
        <dbReference type="WBParaSite" id="HPBE_0002421701-mRNA-1"/>
    </source>
</evidence>
<reference evidence="2 3" key="1">
    <citation type="submission" date="2018-11" db="EMBL/GenBank/DDBJ databases">
        <authorList>
            <consortium name="Pathogen Informatics"/>
        </authorList>
    </citation>
    <scope>NUCLEOTIDE SEQUENCE [LARGE SCALE GENOMIC DNA]</scope>
</reference>
<dbReference type="InterPro" id="IPR047130">
    <property type="entry name" value="7TM_GPCR_Srsx_nematod"/>
</dbReference>
<dbReference type="Pfam" id="PF10320">
    <property type="entry name" value="7TM_GPCR_Srsx"/>
    <property type="match status" value="1"/>
</dbReference>
<dbReference type="Gene3D" id="1.20.1070.10">
    <property type="entry name" value="Rhodopsin 7-helix transmembrane proteins"/>
    <property type="match status" value="1"/>
</dbReference>
<gene>
    <name evidence="2" type="ORF">HPBE_LOCUS24216</name>
</gene>
<accession>A0A3P8EHK0</accession>
<feature type="transmembrane region" description="Helical" evidence="1">
    <location>
        <begin position="46"/>
        <end position="68"/>
    </location>
</feature>
<evidence type="ECO:0000313" key="2">
    <source>
        <dbReference type="EMBL" id="VDP43555.1"/>
    </source>
</evidence>
<evidence type="ECO:0000313" key="3">
    <source>
        <dbReference type="Proteomes" id="UP000050761"/>
    </source>
</evidence>
<feature type="transmembrane region" description="Helical" evidence="1">
    <location>
        <begin position="21"/>
        <end position="40"/>
    </location>
</feature>
<dbReference type="InterPro" id="IPR019424">
    <property type="entry name" value="7TM_GPCR_Srsx"/>
</dbReference>
<dbReference type="WBParaSite" id="HPBE_0002421701-mRNA-1">
    <property type="protein sequence ID" value="HPBE_0002421701-mRNA-1"/>
    <property type="gene ID" value="HPBE_0002421701"/>
</dbReference>
<keyword evidence="3" id="KW-1185">Reference proteome</keyword>
<dbReference type="EMBL" id="UZAH01036013">
    <property type="protein sequence ID" value="VDP43555.1"/>
    <property type="molecule type" value="Genomic_DNA"/>
</dbReference>
<name>A0A183GNE7_HELPZ</name>
<dbReference type="OrthoDB" id="5813285at2759"/>
<reference evidence="4" key="2">
    <citation type="submission" date="2019-09" db="UniProtKB">
        <authorList>
            <consortium name="WormBaseParasite"/>
        </authorList>
    </citation>
    <scope>IDENTIFICATION</scope>
</reference>
<accession>A0A183GNE7</accession>
<dbReference type="PANTHER" id="PTHR23360:SF34">
    <property type="entry name" value="G-PROTEIN COUPLED RECEPTORS FAMILY 1 PROFILE DOMAIN-CONTAINING PROTEIN-RELATED"/>
    <property type="match status" value="1"/>
</dbReference>